<evidence type="ECO:0000256" key="2">
    <source>
        <dbReference type="ARBA" id="ARBA00022840"/>
    </source>
</evidence>
<dbReference type="AlphaFoldDB" id="A0A819W177"/>
<evidence type="ECO:0000313" key="6">
    <source>
        <dbReference type="EMBL" id="CAF1512491.1"/>
    </source>
</evidence>
<dbReference type="InterPro" id="IPR011009">
    <property type="entry name" value="Kinase-like_dom_sf"/>
</dbReference>
<dbReference type="EMBL" id="CAJOBE010010831">
    <property type="protein sequence ID" value="CAF4117577.1"/>
    <property type="molecule type" value="Genomic_DNA"/>
</dbReference>
<dbReference type="InterPro" id="IPR050198">
    <property type="entry name" value="Non-receptor_tyrosine_kinases"/>
</dbReference>
<dbReference type="InterPro" id="IPR008266">
    <property type="entry name" value="Tyr_kinase_AS"/>
</dbReference>
<feature type="domain" description="Protein kinase" evidence="4">
    <location>
        <begin position="1"/>
        <end position="381"/>
    </location>
</feature>
<evidence type="ECO:0000313" key="7">
    <source>
        <dbReference type="EMBL" id="CAF4117577.1"/>
    </source>
</evidence>
<dbReference type="GO" id="GO:0005524">
    <property type="term" value="F:ATP binding"/>
    <property type="evidence" value="ECO:0007669"/>
    <property type="project" value="UniProtKB-KW"/>
</dbReference>
<organism evidence="7 8">
    <name type="scientific">Rotaria sordida</name>
    <dbReference type="NCBI Taxonomy" id="392033"/>
    <lineage>
        <taxon>Eukaryota</taxon>
        <taxon>Metazoa</taxon>
        <taxon>Spiralia</taxon>
        <taxon>Gnathifera</taxon>
        <taxon>Rotifera</taxon>
        <taxon>Eurotatoria</taxon>
        <taxon>Bdelloidea</taxon>
        <taxon>Philodinida</taxon>
        <taxon>Philodinidae</taxon>
        <taxon>Rotaria</taxon>
    </lineage>
</organism>
<gene>
    <name evidence="7" type="ORF">FNK824_LOCUS32148</name>
    <name evidence="6" type="ORF">SEV965_LOCUS36623</name>
</gene>
<dbReference type="GO" id="GO:0004672">
    <property type="term" value="F:protein kinase activity"/>
    <property type="evidence" value="ECO:0007669"/>
    <property type="project" value="InterPro"/>
</dbReference>
<feature type="compositionally biased region" description="Polar residues" evidence="3">
    <location>
        <begin position="304"/>
        <end position="313"/>
    </location>
</feature>
<dbReference type="InterPro" id="IPR001245">
    <property type="entry name" value="Ser-Thr/Tyr_kinase_cat_dom"/>
</dbReference>
<feature type="domain" description="U-box" evidence="5">
    <location>
        <begin position="9"/>
        <end position="82"/>
    </location>
</feature>
<dbReference type="CDD" id="cd16655">
    <property type="entry name" value="RING-Ubox_WDSUB1-like"/>
    <property type="match status" value="1"/>
</dbReference>
<accession>A0A819W177</accession>
<keyword evidence="1" id="KW-0547">Nucleotide-binding</keyword>
<dbReference type="Gene3D" id="3.30.40.10">
    <property type="entry name" value="Zinc/RING finger domain, C3HC4 (zinc finger)"/>
    <property type="match status" value="1"/>
</dbReference>
<sequence>MAGQQEQQSLDTLLECPITRTRFLDPVIAEDGHTYERQAIVQWLREKQTSPMTRQPMSINSLRPNYIVRKMLELEKKVERQNYKFKLNVDVKKKRNRALFQNGDKFIYEAEWLNNLQGPEIVLLHIRDVCASKEASFYVKLSRHPNIVRTFGIVEPVNESDIGVMLLQEYAPLGDLSELLQNEPTLPNNLHVFCEISLQIIDAMSYLAVKKIVHGDLACRNILVFNYDRTDSDQILVKLTDFGLTRASRIYQTTNYAASPINIVPFRSSAPEIFQSPNDQRLAPLYKRYAQYISLQYQQNSEVNSYNRPSTAAASVDSRQEREEQQSTASKNIPEFSQKQLDCGGRACYKCGKCCEWRFDGPPDYWHNIRHMANWTTDDWLVYQLDSWKRGWRRRFDATCTSYELGYGDHRYTFHKATDAELVSARRRFPHHFTNDKKNVSLIDGFANLPCVCDN</sequence>
<dbReference type="PROSITE" id="PS51698">
    <property type="entry name" value="U_BOX"/>
    <property type="match status" value="1"/>
</dbReference>
<evidence type="ECO:0000259" key="5">
    <source>
        <dbReference type="PROSITE" id="PS51698"/>
    </source>
</evidence>
<evidence type="ECO:0000256" key="3">
    <source>
        <dbReference type="SAM" id="MobiDB-lite"/>
    </source>
</evidence>
<dbReference type="GO" id="GO:0016567">
    <property type="term" value="P:protein ubiquitination"/>
    <property type="evidence" value="ECO:0007669"/>
    <property type="project" value="InterPro"/>
</dbReference>
<dbReference type="PROSITE" id="PS00109">
    <property type="entry name" value="PROTEIN_KINASE_TYR"/>
    <property type="match status" value="1"/>
</dbReference>
<dbReference type="SMART" id="SM00504">
    <property type="entry name" value="Ubox"/>
    <property type="match status" value="1"/>
</dbReference>
<dbReference type="Proteomes" id="UP000663874">
    <property type="component" value="Unassembled WGS sequence"/>
</dbReference>
<dbReference type="Gene3D" id="1.10.510.10">
    <property type="entry name" value="Transferase(Phosphotransferase) domain 1"/>
    <property type="match status" value="1"/>
</dbReference>
<comment type="caution">
    <text evidence="7">The sequence shown here is derived from an EMBL/GenBank/DDBJ whole genome shotgun (WGS) entry which is preliminary data.</text>
</comment>
<evidence type="ECO:0000313" key="8">
    <source>
        <dbReference type="Proteomes" id="UP000663874"/>
    </source>
</evidence>
<dbReference type="Pfam" id="PF04564">
    <property type="entry name" value="U-box"/>
    <property type="match status" value="1"/>
</dbReference>
<dbReference type="SUPFAM" id="SSF57850">
    <property type="entry name" value="RING/U-box"/>
    <property type="match status" value="1"/>
</dbReference>
<dbReference type="SUPFAM" id="SSF56112">
    <property type="entry name" value="Protein kinase-like (PK-like)"/>
    <property type="match status" value="1"/>
</dbReference>
<feature type="region of interest" description="Disordered" evidence="3">
    <location>
        <begin position="304"/>
        <end position="333"/>
    </location>
</feature>
<protein>
    <submittedName>
        <fullName evidence="7">Uncharacterized protein</fullName>
    </submittedName>
</protein>
<evidence type="ECO:0000259" key="4">
    <source>
        <dbReference type="PROSITE" id="PS50011"/>
    </source>
</evidence>
<keyword evidence="2" id="KW-0067">ATP-binding</keyword>
<dbReference type="InterPro" id="IPR013083">
    <property type="entry name" value="Znf_RING/FYVE/PHD"/>
</dbReference>
<dbReference type="InterPro" id="IPR003613">
    <property type="entry name" value="Ubox_domain"/>
</dbReference>
<dbReference type="PROSITE" id="PS50011">
    <property type="entry name" value="PROTEIN_KINASE_DOM"/>
    <property type="match status" value="1"/>
</dbReference>
<dbReference type="Pfam" id="PF07714">
    <property type="entry name" value="PK_Tyr_Ser-Thr"/>
    <property type="match status" value="1"/>
</dbReference>
<dbReference type="GO" id="GO:0004842">
    <property type="term" value="F:ubiquitin-protein transferase activity"/>
    <property type="evidence" value="ECO:0007669"/>
    <property type="project" value="InterPro"/>
</dbReference>
<dbReference type="PANTHER" id="PTHR24418">
    <property type="entry name" value="TYROSINE-PROTEIN KINASE"/>
    <property type="match status" value="1"/>
</dbReference>
<reference evidence="7" key="1">
    <citation type="submission" date="2021-02" db="EMBL/GenBank/DDBJ databases">
        <authorList>
            <person name="Nowell W R."/>
        </authorList>
    </citation>
    <scope>NUCLEOTIDE SEQUENCE</scope>
</reference>
<dbReference type="EMBL" id="CAJNOU010006784">
    <property type="protein sequence ID" value="CAF1512491.1"/>
    <property type="molecule type" value="Genomic_DNA"/>
</dbReference>
<evidence type="ECO:0000256" key="1">
    <source>
        <dbReference type="ARBA" id="ARBA00022741"/>
    </source>
</evidence>
<name>A0A819W177_9BILA</name>
<dbReference type="Proteomes" id="UP000663889">
    <property type="component" value="Unassembled WGS sequence"/>
</dbReference>
<proteinExistence type="predicted"/>
<dbReference type="InterPro" id="IPR000719">
    <property type="entry name" value="Prot_kinase_dom"/>
</dbReference>